<dbReference type="CDD" id="cd03316">
    <property type="entry name" value="MR_like"/>
    <property type="match status" value="1"/>
</dbReference>
<dbReference type="AlphaFoldDB" id="A0AA35SR60"/>
<dbReference type="Gene3D" id="3.20.20.120">
    <property type="entry name" value="Enolase-like C-terminal domain"/>
    <property type="match status" value="1"/>
</dbReference>
<dbReference type="SMART" id="SM00922">
    <property type="entry name" value="MR_MLE"/>
    <property type="match status" value="1"/>
</dbReference>
<evidence type="ECO:0000256" key="1">
    <source>
        <dbReference type="ARBA" id="ARBA00001946"/>
    </source>
</evidence>
<protein>
    <submittedName>
        <fullName evidence="5">L-talarate/galactarate dehydratase</fullName>
    </submittedName>
</protein>
<dbReference type="InterPro" id="IPR029065">
    <property type="entry name" value="Enolase_C-like"/>
</dbReference>
<evidence type="ECO:0000313" key="6">
    <source>
        <dbReference type="Proteomes" id="UP001174909"/>
    </source>
</evidence>
<dbReference type="Pfam" id="PF02746">
    <property type="entry name" value="MR_MLE_N"/>
    <property type="match status" value="1"/>
</dbReference>
<dbReference type="InterPro" id="IPR046945">
    <property type="entry name" value="RHMD-like"/>
</dbReference>
<evidence type="ECO:0000259" key="4">
    <source>
        <dbReference type="SMART" id="SM00922"/>
    </source>
</evidence>
<dbReference type="InterPro" id="IPR013342">
    <property type="entry name" value="Mandelate_racemase_C"/>
</dbReference>
<dbReference type="InterPro" id="IPR013341">
    <property type="entry name" value="Mandelate_racemase_N_dom"/>
</dbReference>
<sequence>MAAVDIALWDLMAKRAGLPLYQLLGGAKPAVPVYNTDGGWLHLSEEELVRQSVEFVEQGFKGIKIKVGRDSLYEDVARVFAVRKAIGQEPYLMIDANMKWNAREAIQLACRVEEADLFWFEEPIEADDVDSHVTLREKTTIPIAVGETIYNKYVFQEYIAQGAADILQPDAVRVGGISEWMKVAHMAECFGLSVSPHFLMDLHVHLSAAVPHSLFVEYIPSLDPVLDDTLTLNDGHFSPPERPGHGILFNKEKLAPYQIF</sequence>
<comment type="caution">
    <text evidence="5">The sequence shown here is derived from an EMBL/GenBank/DDBJ whole genome shotgun (WGS) entry which is preliminary data.</text>
</comment>
<comment type="cofactor">
    <cofactor evidence="1">
        <name>Mg(2+)</name>
        <dbReference type="ChEBI" id="CHEBI:18420"/>
    </cofactor>
</comment>
<name>A0AA35SR60_GEOBA</name>
<keyword evidence="2" id="KW-0479">Metal-binding</keyword>
<dbReference type="GO" id="GO:0000287">
    <property type="term" value="F:magnesium ion binding"/>
    <property type="evidence" value="ECO:0007669"/>
    <property type="project" value="TreeGrafter"/>
</dbReference>
<dbReference type="InterPro" id="IPR029017">
    <property type="entry name" value="Enolase-like_N"/>
</dbReference>
<dbReference type="PANTHER" id="PTHR13794:SF58">
    <property type="entry name" value="MITOCHONDRIAL ENOLASE SUPERFAMILY MEMBER 1"/>
    <property type="match status" value="1"/>
</dbReference>
<dbReference type="GO" id="GO:0016836">
    <property type="term" value="F:hydro-lyase activity"/>
    <property type="evidence" value="ECO:0007669"/>
    <property type="project" value="TreeGrafter"/>
</dbReference>
<dbReference type="SUPFAM" id="SSF51604">
    <property type="entry name" value="Enolase C-terminal domain-like"/>
    <property type="match status" value="1"/>
</dbReference>
<feature type="domain" description="Mandelate racemase/muconate lactonizing enzyme C-terminal" evidence="4">
    <location>
        <begin position="45"/>
        <end position="142"/>
    </location>
</feature>
<dbReference type="Proteomes" id="UP001174909">
    <property type="component" value="Unassembled WGS sequence"/>
</dbReference>
<organism evidence="5 6">
    <name type="scientific">Geodia barretti</name>
    <name type="common">Barrett's horny sponge</name>
    <dbReference type="NCBI Taxonomy" id="519541"/>
    <lineage>
        <taxon>Eukaryota</taxon>
        <taxon>Metazoa</taxon>
        <taxon>Porifera</taxon>
        <taxon>Demospongiae</taxon>
        <taxon>Heteroscleromorpha</taxon>
        <taxon>Tetractinellida</taxon>
        <taxon>Astrophorina</taxon>
        <taxon>Geodiidae</taxon>
        <taxon>Geodia</taxon>
    </lineage>
</organism>
<dbReference type="PANTHER" id="PTHR13794">
    <property type="entry name" value="ENOLASE SUPERFAMILY, MANDELATE RACEMASE"/>
    <property type="match status" value="1"/>
</dbReference>
<evidence type="ECO:0000313" key="5">
    <source>
        <dbReference type="EMBL" id="CAI8034084.1"/>
    </source>
</evidence>
<dbReference type="InterPro" id="IPR036849">
    <property type="entry name" value="Enolase-like_C_sf"/>
</dbReference>
<gene>
    <name evidence="5" type="ORF">GBAR_LOCUS19228</name>
</gene>
<evidence type="ECO:0000256" key="3">
    <source>
        <dbReference type="ARBA" id="ARBA00022842"/>
    </source>
</evidence>
<dbReference type="EMBL" id="CASHTH010002711">
    <property type="protein sequence ID" value="CAI8034084.1"/>
    <property type="molecule type" value="Genomic_DNA"/>
</dbReference>
<dbReference type="SFLD" id="SFLDS00001">
    <property type="entry name" value="Enolase"/>
    <property type="match status" value="1"/>
</dbReference>
<reference evidence="5" key="1">
    <citation type="submission" date="2023-03" db="EMBL/GenBank/DDBJ databases">
        <authorList>
            <person name="Steffen K."/>
            <person name="Cardenas P."/>
        </authorList>
    </citation>
    <scope>NUCLEOTIDE SEQUENCE</scope>
</reference>
<dbReference type="Gene3D" id="3.30.390.10">
    <property type="entry name" value="Enolase-like, N-terminal domain"/>
    <property type="match status" value="1"/>
</dbReference>
<dbReference type="SFLD" id="SFLDG00179">
    <property type="entry name" value="mandelate_racemase"/>
    <property type="match status" value="1"/>
</dbReference>
<keyword evidence="3" id="KW-0460">Magnesium</keyword>
<dbReference type="GO" id="GO:0016052">
    <property type="term" value="P:carbohydrate catabolic process"/>
    <property type="evidence" value="ECO:0007669"/>
    <property type="project" value="TreeGrafter"/>
</dbReference>
<dbReference type="Pfam" id="PF13378">
    <property type="entry name" value="MR_MLE_C"/>
    <property type="match status" value="1"/>
</dbReference>
<accession>A0AA35SR60</accession>
<evidence type="ECO:0000256" key="2">
    <source>
        <dbReference type="ARBA" id="ARBA00022723"/>
    </source>
</evidence>
<keyword evidence="6" id="KW-1185">Reference proteome</keyword>
<proteinExistence type="predicted"/>